<evidence type="ECO:0000313" key="8">
    <source>
        <dbReference type="Proteomes" id="UP000184346"/>
    </source>
</evidence>
<sequence>MTPTRMSRRVFPAIAMIIGVAVSVMVMFAAPPGAAQENGQGQGRPGDYIAIDGKVDQGTYDGYIAYTRACLACHGPDGLGSSFAPSLIKRVQQRTFSEFSNVVAAGLQIQPDMVMPSFADDDYVLRNIENIYSYMKGRAAGDIGRGRPRVIDEAQGQEPAQRREEDASAKN</sequence>
<feature type="domain" description="Cytochrome c" evidence="6">
    <location>
        <begin position="57"/>
        <end position="139"/>
    </location>
</feature>
<dbReference type="SUPFAM" id="SSF46626">
    <property type="entry name" value="Cytochrome c"/>
    <property type="match status" value="1"/>
</dbReference>
<dbReference type="Pfam" id="PF13442">
    <property type="entry name" value="Cytochrome_CBB3"/>
    <property type="match status" value="1"/>
</dbReference>
<evidence type="ECO:0000256" key="2">
    <source>
        <dbReference type="ARBA" id="ARBA00022723"/>
    </source>
</evidence>
<dbReference type="InterPro" id="IPR009056">
    <property type="entry name" value="Cyt_c-like_dom"/>
</dbReference>
<accession>A0A1M5AZ03</accession>
<gene>
    <name evidence="7" type="ORF">SAMN02745148_02395</name>
</gene>
<evidence type="ECO:0000259" key="6">
    <source>
        <dbReference type="PROSITE" id="PS51007"/>
    </source>
</evidence>
<evidence type="ECO:0000256" key="1">
    <source>
        <dbReference type="ARBA" id="ARBA00022617"/>
    </source>
</evidence>
<feature type="compositionally biased region" description="Basic and acidic residues" evidence="5">
    <location>
        <begin position="160"/>
        <end position="171"/>
    </location>
</feature>
<dbReference type="PROSITE" id="PS51007">
    <property type="entry name" value="CYTC"/>
    <property type="match status" value="1"/>
</dbReference>
<dbReference type="GO" id="GO:0020037">
    <property type="term" value="F:heme binding"/>
    <property type="evidence" value="ECO:0007669"/>
    <property type="project" value="InterPro"/>
</dbReference>
<dbReference type="RefSeq" id="WP_072823129.1">
    <property type="nucleotide sequence ID" value="NZ_FQUJ01000010.1"/>
</dbReference>
<keyword evidence="1 4" id="KW-0349">Heme</keyword>
<dbReference type="AlphaFoldDB" id="A0A1M5AZ03"/>
<proteinExistence type="predicted"/>
<evidence type="ECO:0000313" key="7">
    <source>
        <dbReference type="EMBL" id="SHF35317.1"/>
    </source>
</evidence>
<evidence type="ECO:0000256" key="3">
    <source>
        <dbReference type="ARBA" id="ARBA00023004"/>
    </source>
</evidence>
<evidence type="ECO:0000256" key="5">
    <source>
        <dbReference type="SAM" id="MobiDB-lite"/>
    </source>
</evidence>
<feature type="region of interest" description="Disordered" evidence="5">
    <location>
        <begin position="145"/>
        <end position="171"/>
    </location>
</feature>
<keyword evidence="2 4" id="KW-0479">Metal-binding</keyword>
<keyword evidence="8" id="KW-1185">Reference proteome</keyword>
<protein>
    <submittedName>
        <fullName evidence="7">Cytochrome C oxidase, cbb3-type, subunit III</fullName>
    </submittedName>
</protein>
<reference evidence="7 8" key="1">
    <citation type="submission" date="2016-11" db="EMBL/GenBank/DDBJ databases">
        <authorList>
            <person name="Jaros S."/>
            <person name="Januszkiewicz K."/>
            <person name="Wedrychowicz H."/>
        </authorList>
    </citation>
    <scope>NUCLEOTIDE SEQUENCE [LARGE SCALE GENOMIC DNA]</scope>
    <source>
        <strain evidence="7 8">DSM 19980</strain>
    </source>
</reference>
<dbReference type="InterPro" id="IPR036909">
    <property type="entry name" value="Cyt_c-like_dom_sf"/>
</dbReference>
<dbReference type="Proteomes" id="UP000184346">
    <property type="component" value="Unassembled WGS sequence"/>
</dbReference>
<name>A0A1M5AZ03_9GAMM</name>
<dbReference type="GO" id="GO:0009055">
    <property type="term" value="F:electron transfer activity"/>
    <property type="evidence" value="ECO:0007669"/>
    <property type="project" value="InterPro"/>
</dbReference>
<dbReference type="STRING" id="1121942.SAMN02745148_02395"/>
<dbReference type="Gene3D" id="1.10.760.10">
    <property type="entry name" value="Cytochrome c-like domain"/>
    <property type="match status" value="1"/>
</dbReference>
<dbReference type="GO" id="GO:0046872">
    <property type="term" value="F:metal ion binding"/>
    <property type="evidence" value="ECO:0007669"/>
    <property type="project" value="UniProtKB-KW"/>
</dbReference>
<dbReference type="OrthoDB" id="5770300at2"/>
<keyword evidence="3 4" id="KW-0408">Iron</keyword>
<dbReference type="EMBL" id="FQUJ01000010">
    <property type="protein sequence ID" value="SHF35317.1"/>
    <property type="molecule type" value="Genomic_DNA"/>
</dbReference>
<evidence type="ECO:0000256" key="4">
    <source>
        <dbReference type="PROSITE-ProRule" id="PRU00433"/>
    </source>
</evidence>
<organism evidence="7 8">
    <name type="scientific">Modicisalibacter ilicicola DSM 19980</name>
    <dbReference type="NCBI Taxonomy" id="1121942"/>
    <lineage>
        <taxon>Bacteria</taxon>
        <taxon>Pseudomonadati</taxon>
        <taxon>Pseudomonadota</taxon>
        <taxon>Gammaproteobacteria</taxon>
        <taxon>Oceanospirillales</taxon>
        <taxon>Halomonadaceae</taxon>
        <taxon>Modicisalibacter</taxon>
    </lineage>
</organism>